<name>A0A2U1ZVI7_9MICO</name>
<gene>
    <name evidence="4" type="ORF">C8046_10275</name>
</gene>
<dbReference type="InterPro" id="IPR036457">
    <property type="entry name" value="PPM-type-like_dom_sf"/>
</dbReference>
<dbReference type="Proteomes" id="UP000245166">
    <property type="component" value="Unassembled WGS sequence"/>
</dbReference>
<dbReference type="SUPFAM" id="SSF55781">
    <property type="entry name" value="GAF domain-like"/>
    <property type="match status" value="1"/>
</dbReference>
<dbReference type="AlphaFoldDB" id="A0A2U1ZVI7"/>
<evidence type="ECO:0000259" key="2">
    <source>
        <dbReference type="SMART" id="SM00065"/>
    </source>
</evidence>
<dbReference type="Gene3D" id="3.30.450.40">
    <property type="match status" value="1"/>
</dbReference>
<dbReference type="InterPro" id="IPR003018">
    <property type="entry name" value="GAF"/>
</dbReference>
<dbReference type="PANTHER" id="PTHR43156:SF2">
    <property type="entry name" value="STAGE II SPORULATION PROTEIN E"/>
    <property type="match status" value="1"/>
</dbReference>
<dbReference type="SMART" id="SM00065">
    <property type="entry name" value="GAF"/>
    <property type="match status" value="1"/>
</dbReference>
<dbReference type="OrthoDB" id="319881at2"/>
<dbReference type="InterPro" id="IPR029016">
    <property type="entry name" value="GAF-like_dom_sf"/>
</dbReference>
<sequence>MQTGDVATAGPVPEYDRYARLVRALTGATTALVGFVEGDRQVFPGAVGLPANLRDQRWIPLDHSLCTRVIAIDAPLAVSDARLDPSLADHPAVRDYGLVSYAGFPVHGSSGTLVATLCAVDYVPHVWDEATLQVLGDLAAACATEVQLRERQEQAQAAREAAERSDAVTSALLEERRGVAHTLQAAMLTDLPATDGVRLDAVYAPAVATEDVGGDWYDAMVLADGGIALAVGDITGHDIQAAAIMGQMRSMLRALWWEHDKPPSLILSLLDEASIGTGLAASGTALLARLEPDRGTGTRRLLWSSAGHPVPLVARADGTVEVPGGRPDPLLGFTPGCPRTDRWLDLGPGDTVVMFTDGLIERRTESLAHGIDRLAMAVREGLLTPKELLAHLAPKELRDDDVVVLTATTLLPV</sequence>
<evidence type="ECO:0008006" key="6">
    <source>
        <dbReference type="Google" id="ProtNLM"/>
    </source>
</evidence>
<dbReference type="Pfam" id="PF07228">
    <property type="entry name" value="SpoIIE"/>
    <property type="match status" value="1"/>
</dbReference>
<protein>
    <recommendedName>
        <fullName evidence="6">Serine phosphatase RsbU, regulator of sigma subunit</fullName>
    </recommendedName>
</protein>
<evidence type="ECO:0000313" key="4">
    <source>
        <dbReference type="EMBL" id="PWD50981.1"/>
    </source>
</evidence>
<dbReference type="PANTHER" id="PTHR43156">
    <property type="entry name" value="STAGE II SPORULATION PROTEIN E-RELATED"/>
    <property type="match status" value="1"/>
</dbReference>
<feature type="domain" description="PPM-type phosphatase" evidence="3">
    <location>
        <begin position="197"/>
        <end position="409"/>
    </location>
</feature>
<feature type="domain" description="GAF" evidence="2">
    <location>
        <begin position="10"/>
        <end position="156"/>
    </location>
</feature>
<dbReference type="RefSeq" id="WP_109229363.1">
    <property type="nucleotide sequence ID" value="NZ_PYHR01000002.1"/>
</dbReference>
<accession>A0A2U1ZVI7</accession>
<dbReference type="InterPro" id="IPR001932">
    <property type="entry name" value="PPM-type_phosphatase-like_dom"/>
</dbReference>
<proteinExistence type="predicted"/>
<dbReference type="Gene3D" id="3.60.40.10">
    <property type="entry name" value="PPM-type phosphatase domain"/>
    <property type="match status" value="1"/>
</dbReference>
<evidence type="ECO:0000259" key="3">
    <source>
        <dbReference type="SMART" id="SM00331"/>
    </source>
</evidence>
<dbReference type="Pfam" id="PF01590">
    <property type="entry name" value="GAF"/>
    <property type="match status" value="1"/>
</dbReference>
<organism evidence="4 5">
    <name type="scientific">Serinibacter arcticus</name>
    <dbReference type="NCBI Taxonomy" id="1655435"/>
    <lineage>
        <taxon>Bacteria</taxon>
        <taxon>Bacillati</taxon>
        <taxon>Actinomycetota</taxon>
        <taxon>Actinomycetes</taxon>
        <taxon>Micrococcales</taxon>
        <taxon>Beutenbergiaceae</taxon>
        <taxon>Serinibacter</taxon>
    </lineage>
</organism>
<dbReference type="SMART" id="SM00331">
    <property type="entry name" value="PP2C_SIG"/>
    <property type="match status" value="1"/>
</dbReference>
<dbReference type="GO" id="GO:0016791">
    <property type="term" value="F:phosphatase activity"/>
    <property type="evidence" value="ECO:0007669"/>
    <property type="project" value="TreeGrafter"/>
</dbReference>
<dbReference type="InterPro" id="IPR052016">
    <property type="entry name" value="Bact_Sigma-Reg"/>
</dbReference>
<keyword evidence="5" id="KW-1185">Reference proteome</keyword>
<evidence type="ECO:0000313" key="5">
    <source>
        <dbReference type="Proteomes" id="UP000245166"/>
    </source>
</evidence>
<dbReference type="EMBL" id="PYHR01000002">
    <property type="protein sequence ID" value="PWD50981.1"/>
    <property type="molecule type" value="Genomic_DNA"/>
</dbReference>
<reference evidence="4 5" key="1">
    <citation type="submission" date="2018-03" db="EMBL/GenBank/DDBJ databases">
        <title>Genome assembly of novel Miniimonas species PCH200.</title>
        <authorList>
            <person name="Thakur V."/>
            <person name="Kumar V."/>
            <person name="Singh D."/>
        </authorList>
    </citation>
    <scope>NUCLEOTIDE SEQUENCE [LARGE SCALE GENOMIC DNA]</scope>
    <source>
        <strain evidence="4 5">PCH200</strain>
    </source>
</reference>
<comment type="caution">
    <text evidence="4">The sequence shown here is derived from an EMBL/GenBank/DDBJ whole genome shotgun (WGS) entry which is preliminary data.</text>
</comment>
<keyword evidence="1" id="KW-0378">Hydrolase</keyword>
<evidence type="ECO:0000256" key="1">
    <source>
        <dbReference type="ARBA" id="ARBA00022801"/>
    </source>
</evidence>